<dbReference type="Gene3D" id="3.40.1010.10">
    <property type="entry name" value="Cobalt-precorrin-4 Transmethylase, Domain 1"/>
    <property type="match status" value="1"/>
</dbReference>
<comment type="similarity">
    <text evidence="6">Belongs to the methyltransferase superfamily. RsmI family.</text>
</comment>
<dbReference type="HAMAP" id="MF_01877">
    <property type="entry name" value="16SrRNA_methyltr_I"/>
    <property type="match status" value="1"/>
</dbReference>
<dbReference type="InterPro" id="IPR014776">
    <property type="entry name" value="4pyrrole_Mease_sub2"/>
</dbReference>
<evidence type="ECO:0000256" key="1">
    <source>
        <dbReference type="ARBA" id="ARBA00022490"/>
    </source>
</evidence>
<comment type="subcellular location">
    <subcellularLocation>
        <location evidence="6">Cytoplasm</location>
    </subcellularLocation>
</comment>
<dbReference type="AlphaFoldDB" id="A0A7Z8Y8F3"/>
<dbReference type="SUPFAM" id="SSF53790">
    <property type="entry name" value="Tetrapyrrole methylase"/>
    <property type="match status" value="1"/>
</dbReference>
<feature type="domain" description="Tetrapyrrole methylase" evidence="7">
    <location>
        <begin position="6"/>
        <end position="206"/>
    </location>
</feature>
<protein>
    <recommendedName>
        <fullName evidence="6">Ribosomal RNA small subunit methyltransferase I</fullName>
        <ecNumber evidence="6">2.1.1.198</ecNumber>
    </recommendedName>
    <alternativeName>
        <fullName evidence="6">16S rRNA 2'-O-ribose C1402 methyltransferase</fullName>
    </alternativeName>
    <alternativeName>
        <fullName evidence="6">rRNA (cytidine-2'-O-)-methyltransferase RsmI</fullName>
    </alternativeName>
</protein>
<dbReference type="EC" id="2.1.1.198" evidence="6"/>
<reference evidence="9 10" key="1">
    <citation type="submission" date="2018-11" db="EMBL/GenBank/DDBJ databases">
        <authorList>
            <consortium name="Pathogen Informatics"/>
        </authorList>
    </citation>
    <scope>NUCLEOTIDE SEQUENCE [LARGE SCALE GENOMIC DNA]</scope>
    <source>
        <strain evidence="9 10">NCTC10327</strain>
    </source>
</reference>
<evidence type="ECO:0000256" key="5">
    <source>
        <dbReference type="ARBA" id="ARBA00022691"/>
    </source>
</evidence>
<evidence type="ECO:0000256" key="2">
    <source>
        <dbReference type="ARBA" id="ARBA00022552"/>
    </source>
</evidence>
<dbReference type="PROSITE" id="PS01296">
    <property type="entry name" value="RSMI"/>
    <property type="match status" value="1"/>
</dbReference>
<organism evidence="9 10">
    <name type="scientific">Actinobaculum suis</name>
    <dbReference type="NCBI Taxonomy" id="1657"/>
    <lineage>
        <taxon>Bacteria</taxon>
        <taxon>Bacillati</taxon>
        <taxon>Actinomycetota</taxon>
        <taxon>Actinomycetes</taxon>
        <taxon>Actinomycetales</taxon>
        <taxon>Actinomycetaceae</taxon>
        <taxon>Actinobaculum</taxon>
    </lineage>
</organism>
<keyword evidence="2 6" id="KW-0698">rRNA processing</keyword>
<dbReference type="Proteomes" id="UP000269974">
    <property type="component" value="Unassembled WGS sequence"/>
</dbReference>
<proteinExistence type="inferred from homology"/>
<dbReference type="InterPro" id="IPR008189">
    <property type="entry name" value="rRNA_ssu_MeTfrase_I"/>
</dbReference>
<dbReference type="PANTHER" id="PTHR46111">
    <property type="entry name" value="RIBOSOMAL RNA SMALL SUBUNIT METHYLTRANSFERASE I"/>
    <property type="match status" value="1"/>
</dbReference>
<comment type="catalytic activity">
    <reaction evidence="6">
        <text>cytidine(1402) in 16S rRNA + S-adenosyl-L-methionine = 2'-O-methylcytidine(1402) in 16S rRNA + S-adenosyl-L-homocysteine + H(+)</text>
        <dbReference type="Rhea" id="RHEA:42924"/>
        <dbReference type="Rhea" id="RHEA-COMP:10285"/>
        <dbReference type="Rhea" id="RHEA-COMP:10286"/>
        <dbReference type="ChEBI" id="CHEBI:15378"/>
        <dbReference type="ChEBI" id="CHEBI:57856"/>
        <dbReference type="ChEBI" id="CHEBI:59789"/>
        <dbReference type="ChEBI" id="CHEBI:74495"/>
        <dbReference type="ChEBI" id="CHEBI:82748"/>
        <dbReference type="EC" id="2.1.1.198"/>
    </reaction>
</comment>
<dbReference type="PIRSF" id="PIRSF005917">
    <property type="entry name" value="MTase_YraL"/>
    <property type="match status" value="1"/>
</dbReference>
<gene>
    <name evidence="6 9" type="primary">rsmI</name>
    <name evidence="9" type="ORF">NCTC10327_00507</name>
</gene>
<dbReference type="InterPro" id="IPR018063">
    <property type="entry name" value="SAM_MeTrfase_RsmI_CS"/>
</dbReference>
<name>A0A7Z8Y8F3_9ACTO</name>
<dbReference type="InterPro" id="IPR000878">
    <property type="entry name" value="4pyrrol_Mease"/>
</dbReference>
<dbReference type="Gene3D" id="3.30.950.10">
    <property type="entry name" value="Methyltransferase, Cobalt-precorrin-4 Transmethylase, Domain 2"/>
    <property type="match status" value="1"/>
</dbReference>
<dbReference type="Pfam" id="PF23016">
    <property type="entry name" value="RsmI_C"/>
    <property type="match status" value="1"/>
</dbReference>
<keyword evidence="4 6" id="KW-0808">Transferase</keyword>
<keyword evidence="3 6" id="KW-0489">Methyltransferase</keyword>
<comment type="caution">
    <text evidence="9">The sequence shown here is derived from an EMBL/GenBank/DDBJ whole genome shotgun (WGS) entry which is preliminary data.</text>
</comment>
<dbReference type="InterPro" id="IPR053910">
    <property type="entry name" value="RsmI_HTH"/>
</dbReference>
<keyword evidence="5 6" id="KW-0949">S-adenosyl-L-methionine</keyword>
<dbReference type="InterPro" id="IPR014777">
    <property type="entry name" value="4pyrrole_Mease_sub1"/>
</dbReference>
<evidence type="ECO:0000259" key="8">
    <source>
        <dbReference type="Pfam" id="PF23016"/>
    </source>
</evidence>
<dbReference type="PANTHER" id="PTHR46111:SF1">
    <property type="entry name" value="RIBOSOMAL RNA SMALL SUBUNIT METHYLTRANSFERASE I"/>
    <property type="match status" value="1"/>
</dbReference>
<evidence type="ECO:0000256" key="3">
    <source>
        <dbReference type="ARBA" id="ARBA00022603"/>
    </source>
</evidence>
<dbReference type="NCBIfam" id="TIGR00096">
    <property type="entry name" value="16S rRNA (cytidine(1402)-2'-O)-methyltransferase"/>
    <property type="match status" value="1"/>
</dbReference>
<keyword evidence="1 6" id="KW-0963">Cytoplasm</keyword>
<dbReference type="FunFam" id="3.40.1010.10:FF:000007">
    <property type="entry name" value="Ribosomal RNA small subunit methyltransferase I"/>
    <property type="match status" value="1"/>
</dbReference>
<evidence type="ECO:0000256" key="6">
    <source>
        <dbReference type="HAMAP-Rule" id="MF_01877"/>
    </source>
</evidence>
<sequence length="280" mass="29981">MRETGKLVVAGTPIGNDADASPRLLAAMAEADVIAAEDTRRFMNLAGRLGVQPSGRVLSYFEHNESERGPQLIADIEQGATVLQVSDAGMPAVSDPGYRLVARARQADLPVEVIPGPSAVLTALVASGLMSDRFTFEGFLPRKDGERQAVLQRLQGEERTMIFFESPRRLPATLQTLATVFGESRQAAVCRELTKTHEEVVPGELGFLAEKFAGEVRGEIALVVAGADPAEKAAQIQPAAVAEVQELAALGVRLKDAAAFIARHTGLRKNELYRAALAEK</sequence>
<comment type="function">
    <text evidence="6">Catalyzes the 2'-O-methylation of the ribose of cytidine 1402 (C1402) in 16S rRNA.</text>
</comment>
<dbReference type="EMBL" id="UYIO01000001">
    <property type="protein sequence ID" value="VDG75822.1"/>
    <property type="molecule type" value="Genomic_DNA"/>
</dbReference>
<dbReference type="Pfam" id="PF00590">
    <property type="entry name" value="TP_methylase"/>
    <property type="match status" value="1"/>
</dbReference>
<accession>A0A7Z8Y8F3</accession>
<dbReference type="GO" id="GO:0070677">
    <property type="term" value="F:rRNA (cytosine-2'-O-)-methyltransferase activity"/>
    <property type="evidence" value="ECO:0007669"/>
    <property type="project" value="UniProtKB-UniRule"/>
</dbReference>
<evidence type="ECO:0000259" key="7">
    <source>
        <dbReference type="Pfam" id="PF00590"/>
    </source>
</evidence>
<dbReference type="FunFam" id="3.30.950.10:FF:000002">
    <property type="entry name" value="Ribosomal RNA small subunit methyltransferase I"/>
    <property type="match status" value="1"/>
</dbReference>
<evidence type="ECO:0000313" key="9">
    <source>
        <dbReference type="EMBL" id="VDG75822.1"/>
    </source>
</evidence>
<dbReference type="GO" id="GO:0005737">
    <property type="term" value="C:cytoplasm"/>
    <property type="evidence" value="ECO:0007669"/>
    <property type="project" value="UniProtKB-SubCell"/>
</dbReference>
<dbReference type="CDD" id="cd11648">
    <property type="entry name" value="RsmI"/>
    <property type="match status" value="1"/>
</dbReference>
<evidence type="ECO:0000256" key="4">
    <source>
        <dbReference type="ARBA" id="ARBA00022679"/>
    </source>
</evidence>
<evidence type="ECO:0000313" key="10">
    <source>
        <dbReference type="Proteomes" id="UP000269974"/>
    </source>
</evidence>
<dbReference type="InterPro" id="IPR035996">
    <property type="entry name" value="4pyrrol_Methylase_sf"/>
</dbReference>
<feature type="domain" description="RsmI HTH" evidence="8">
    <location>
        <begin position="238"/>
        <end position="280"/>
    </location>
</feature>